<dbReference type="VEuPathDB" id="MicrosporidiaDB:NCER_100956"/>
<proteinExistence type="predicted"/>
<evidence type="ECO:0000313" key="3">
    <source>
        <dbReference type="EMBL" id="EEQ82340.1"/>
    </source>
</evidence>
<sequence length="115" mass="12933">MFPFFYSIGLTFYKFNIVPLQMAIINSNSTCLINIYDDTGKLTDLGTEYYKVGNTALSQNKFGVVILSGGQGTRLGCSGPKGLFKICDKSLFEHHIDKIKKIEILTERQTVHNDF</sequence>
<dbReference type="AlphaFoldDB" id="C4V8V6"/>
<dbReference type="InParanoid" id="C4V8V6"/>
<gene>
    <name evidence="3" type="ORF">NCER_100956</name>
</gene>
<dbReference type="KEGG" id="nce:NCER_100956"/>
<reference evidence="4" key="1">
    <citation type="journal article" date="2009" name="PLoS Pathog.">
        <title>Genomic analyses of the microsporidian Nosema ceranae, an emergent pathogen of honey bees.</title>
        <authorList>
            <person name="Cornman R.S."/>
            <person name="Chen Y.P."/>
            <person name="Schatz M.C."/>
            <person name="Street C."/>
            <person name="Zhao Y."/>
            <person name="Desany B."/>
            <person name="Egholm M."/>
            <person name="Hutchison S."/>
            <person name="Pettis J.S."/>
            <person name="Lipkin W.I."/>
            <person name="Evans J.D."/>
        </authorList>
    </citation>
    <scope>NUCLEOTIDE SEQUENCE [LARGE SCALE GENOMIC DNA]</scope>
    <source>
        <strain evidence="4">BRL01</strain>
    </source>
</reference>
<dbReference type="InterPro" id="IPR002618">
    <property type="entry name" value="UDPGP_fam"/>
</dbReference>
<dbReference type="SUPFAM" id="SSF53448">
    <property type="entry name" value="Nucleotide-diphospho-sugar transferases"/>
    <property type="match status" value="1"/>
</dbReference>
<dbReference type="OrthoDB" id="532420at2759"/>
<dbReference type="Pfam" id="PF01704">
    <property type="entry name" value="UDPGP"/>
    <property type="match status" value="1"/>
</dbReference>
<dbReference type="STRING" id="578460.C4V8V6"/>
<evidence type="ECO:0000313" key="4">
    <source>
        <dbReference type="Proteomes" id="UP000009082"/>
    </source>
</evidence>
<accession>C4V8V6</accession>
<keyword evidence="1" id="KW-0808">Transferase</keyword>
<dbReference type="GO" id="GO:0070569">
    <property type="term" value="F:uridylyltransferase activity"/>
    <property type="evidence" value="ECO:0007669"/>
    <property type="project" value="InterPro"/>
</dbReference>
<organism evidence="4">
    <name type="scientific">Vairimorpha ceranae (strain BRL01)</name>
    <name type="common">Microsporidian parasite</name>
    <name type="synonym">Nosema ceranae</name>
    <dbReference type="NCBI Taxonomy" id="578460"/>
    <lineage>
        <taxon>Eukaryota</taxon>
        <taxon>Fungi</taxon>
        <taxon>Fungi incertae sedis</taxon>
        <taxon>Microsporidia</taxon>
        <taxon>Nosematidae</taxon>
        <taxon>Vairimorpha</taxon>
    </lineage>
</organism>
<dbReference type="InterPro" id="IPR029044">
    <property type="entry name" value="Nucleotide-diphossugar_trans"/>
</dbReference>
<name>C4V8V6_VAIC1</name>
<keyword evidence="2" id="KW-0548">Nucleotidyltransferase</keyword>
<evidence type="ECO:0008006" key="5">
    <source>
        <dbReference type="Google" id="ProtNLM"/>
    </source>
</evidence>
<dbReference type="Gene3D" id="3.90.550.10">
    <property type="entry name" value="Spore Coat Polysaccharide Biosynthesis Protein SpsA, Chain A"/>
    <property type="match status" value="1"/>
</dbReference>
<dbReference type="EMBL" id="ACOL01000070">
    <property type="protein sequence ID" value="EEQ82340.1"/>
    <property type="molecule type" value="Genomic_DNA"/>
</dbReference>
<dbReference type="HOGENOM" id="CLU_2109725_0_0_1"/>
<protein>
    <recommendedName>
        <fullName evidence="5">Udp-n-acetylglucosamine pyrophosphorylase</fullName>
    </recommendedName>
</protein>
<evidence type="ECO:0000256" key="2">
    <source>
        <dbReference type="ARBA" id="ARBA00022695"/>
    </source>
</evidence>
<evidence type="ECO:0000256" key="1">
    <source>
        <dbReference type="ARBA" id="ARBA00022679"/>
    </source>
</evidence>
<dbReference type="Proteomes" id="UP000009082">
    <property type="component" value="Unassembled WGS sequence"/>
</dbReference>